<dbReference type="SUPFAM" id="SSF103652">
    <property type="entry name" value="G protein-binding domain"/>
    <property type="match status" value="1"/>
</dbReference>
<keyword evidence="17 36" id="KW-0547">Nucleotide-binding</keyword>
<evidence type="ECO:0000256" key="4">
    <source>
        <dbReference type="ARBA" id="ARBA00004245"/>
    </source>
</evidence>
<evidence type="ECO:0000313" key="44">
    <source>
        <dbReference type="EMBL" id="RXM37014.1"/>
    </source>
</evidence>
<dbReference type="Pfam" id="PF25346">
    <property type="entry name" value="PH_MRCK"/>
    <property type="match status" value="1"/>
</dbReference>
<gene>
    <name evidence="44" type="ORF">EOD39_3238</name>
</gene>
<comment type="catalytic activity">
    <reaction evidence="33">
        <text>L-seryl-[protein] + ATP = O-phospho-L-seryl-[protein] + ADP + H(+)</text>
        <dbReference type="Rhea" id="RHEA:17989"/>
        <dbReference type="Rhea" id="RHEA-COMP:9863"/>
        <dbReference type="Rhea" id="RHEA-COMP:11604"/>
        <dbReference type="ChEBI" id="CHEBI:15378"/>
        <dbReference type="ChEBI" id="CHEBI:29999"/>
        <dbReference type="ChEBI" id="CHEBI:30616"/>
        <dbReference type="ChEBI" id="CHEBI:83421"/>
        <dbReference type="ChEBI" id="CHEBI:456216"/>
        <dbReference type="EC" id="2.7.11.1"/>
    </reaction>
</comment>
<protein>
    <recommendedName>
        <fullName evidence="7">Rho-associated protein kinase 2</fullName>
        <ecNumber evidence="6">2.7.11.1</ecNumber>
    </recommendedName>
    <alternativeName>
        <fullName evidence="30">Rho-associated, coiled-coil-containing protein kinase 2</fullName>
    </alternativeName>
    <alternativeName>
        <fullName evidence="31">Rho-associated, coiled-coil-containing protein kinase II</fullName>
    </alternativeName>
    <alternativeName>
        <fullName evidence="29">p164 ROCK-2</fullName>
    </alternativeName>
</protein>
<comment type="similarity">
    <text evidence="5">Belongs to the protein kinase superfamily. AGC Ser/Thr protein kinase family.</text>
</comment>
<keyword evidence="19 44" id="KW-0418">Kinase</keyword>
<dbReference type="GO" id="GO:0031267">
    <property type="term" value="F:small GTPase binding"/>
    <property type="evidence" value="ECO:0007669"/>
    <property type="project" value="InterPro"/>
</dbReference>
<evidence type="ECO:0000256" key="32">
    <source>
        <dbReference type="ARBA" id="ARBA00047899"/>
    </source>
</evidence>
<dbReference type="SUPFAM" id="SSF52058">
    <property type="entry name" value="L domain-like"/>
    <property type="match status" value="1"/>
</dbReference>
<keyword evidence="24" id="KW-0090">Biological rhythms</keyword>
<evidence type="ECO:0000256" key="31">
    <source>
        <dbReference type="ARBA" id="ARBA00032261"/>
    </source>
</evidence>
<dbReference type="CDD" id="cd01242">
    <property type="entry name" value="PH_ROCK"/>
    <property type="match status" value="1"/>
</dbReference>
<dbReference type="SMART" id="SM00369">
    <property type="entry name" value="LRR_TYP"/>
    <property type="match status" value="8"/>
</dbReference>
<keyword evidence="26" id="KW-0472">Membrane</keyword>
<dbReference type="PROSITE" id="PS51859">
    <property type="entry name" value="RHO_BD"/>
    <property type="match status" value="1"/>
</dbReference>
<evidence type="ECO:0000256" key="15">
    <source>
        <dbReference type="ARBA" id="ARBA00022729"/>
    </source>
</evidence>
<dbReference type="PANTHER" id="PTHR22988:SF28">
    <property type="entry name" value="RHO-ASSOCIATED PROTEIN KINASE 2"/>
    <property type="match status" value="1"/>
</dbReference>
<evidence type="ECO:0000256" key="37">
    <source>
        <dbReference type="SAM" id="Coils"/>
    </source>
</evidence>
<dbReference type="CDD" id="cd22250">
    <property type="entry name" value="ROCK_SBD"/>
    <property type="match status" value="1"/>
</dbReference>
<dbReference type="Pfam" id="PF21787">
    <property type="entry name" value="TNP-like_RNaseH_N"/>
    <property type="match status" value="1"/>
</dbReference>
<evidence type="ECO:0000256" key="22">
    <source>
        <dbReference type="ARBA" id="ARBA00022842"/>
    </source>
</evidence>
<dbReference type="EMBL" id="SCEB01214141">
    <property type="protein sequence ID" value="RXM37014.1"/>
    <property type="molecule type" value="Genomic_DNA"/>
</dbReference>
<keyword evidence="8" id="KW-1003">Cell membrane</keyword>
<evidence type="ECO:0000256" key="10">
    <source>
        <dbReference type="ARBA" id="ARBA00022527"/>
    </source>
</evidence>
<dbReference type="GO" id="GO:0008270">
    <property type="term" value="F:zinc ion binding"/>
    <property type="evidence" value="ECO:0007669"/>
    <property type="project" value="UniProtKB-KW"/>
</dbReference>
<dbReference type="InterPro" id="IPR048365">
    <property type="entry name" value="TNP-like_RNaseH_N"/>
</dbReference>
<evidence type="ECO:0000256" key="9">
    <source>
        <dbReference type="ARBA" id="ARBA00022490"/>
    </source>
</evidence>
<evidence type="ECO:0000256" key="30">
    <source>
        <dbReference type="ARBA" id="ARBA00031784"/>
    </source>
</evidence>
<feature type="domain" description="Protein kinase" evidence="40">
    <location>
        <begin position="50"/>
        <end position="312"/>
    </location>
</feature>
<dbReference type="InterPro" id="IPR001849">
    <property type="entry name" value="PH_domain"/>
</dbReference>
<dbReference type="EC" id="2.7.11.1" evidence="6"/>
<dbReference type="SMART" id="SM00364">
    <property type="entry name" value="LRR_BAC"/>
    <property type="match status" value="4"/>
</dbReference>
<comment type="catalytic activity">
    <reaction evidence="32">
        <text>L-threonyl-[protein] + ATP = O-phospho-L-threonyl-[protein] + ADP + H(+)</text>
        <dbReference type="Rhea" id="RHEA:46608"/>
        <dbReference type="Rhea" id="RHEA-COMP:11060"/>
        <dbReference type="Rhea" id="RHEA-COMP:11605"/>
        <dbReference type="ChEBI" id="CHEBI:15378"/>
        <dbReference type="ChEBI" id="CHEBI:30013"/>
        <dbReference type="ChEBI" id="CHEBI:30616"/>
        <dbReference type="ChEBI" id="CHEBI:61977"/>
        <dbReference type="ChEBI" id="CHEBI:456216"/>
        <dbReference type="EC" id="2.7.11.1"/>
    </reaction>
</comment>
<organism evidence="44 45">
    <name type="scientific">Acipenser ruthenus</name>
    <name type="common">Sterlet sturgeon</name>
    <dbReference type="NCBI Taxonomy" id="7906"/>
    <lineage>
        <taxon>Eukaryota</taxon>
        <taxon>Metazoa</taxon>
        <taxon>Chordata</taxon>
        <taxon>Craniata</taxon>
        <taxon>Vertebrata</taxon>
        <taxon>Euteleostomi</taxon>
        <taxon>Actinopterygii</taxon>
        <taxon>Chondrostei</taxon>
        <taxon>Acipenseriformes</taxon>
        <taxon>Acipenseridae</taxon>
        <taxon>Acipenser</taxon>
    </lineage>
</organism>
<feature type="domain" description="RhoBD" evidence="43">
    <location>
        <begin position="861"/>
        <end position="929"/>
    </location>
</feature>
<dbReference type="SMART" id="SM00133">
    <property type="entry name" value="S_TK_X"/>
    <property type="match status" value="1"/>
</dbReference>
<dbReference type="SUPFAM" id="SSF50729">
    <property type="entry name" value="PH domain-like"/>
    <property type="match status" value="1"/>
</dbReference>
<name>A0A444UPC7_ACIRT</name>
<dbReference type="InterPro" id="IPR057529">
    <property type="entry name" value="MRCK/ROCK_PH"/>
</dbReference>
<evidence type="ECO:0000256" key="11">
    <source>
        <dbReference type="ARBA" id="ARBA00022553"/>
    </source>
</evidence>
<dbReference type="SMART" id="SM00082">
    <property type="entry name" value="LRRCT"/>
    <property type="match status" value="1"/>
</dbReference>
<dbReference type="InterPro" id="IPR011993">
    <property type="entry name" value="PH-like_dom_sf"/>
</dbReference>
<keyword evidence="20" id="KW-0862">Zinc</keyword>
<dbReference type="SMART" id="SM00692">
    <property type="entry name" value="DM3"/>
    <property type="match status" value="1"/>
</dbReference>
<dbReference type="GO" id="GO:0005813">
    <property type="term" value="C:centrosome"/>
    <property type="evidence" value="ECO:0007669"/>
    <property type="project" value="TreeGrafter"/>
</dbReference>
<dbReference type="FunFam" id="1.10.510.10:FF:000047">
    <property type="entry name" value="Rho-associated protein kinase 1"/>
    <property type="match status" value="1"/>
</dbReference>
<evidence type="ECO:0000313" key="45">
    <source>
        <dbReference type="Proteomes" id="UP000289886"/>
    </source>
</evidence>
<dbReference type="InterPro" id="IPR001611">
    <property type="entry name" value="Leu-rich_rpt"/>
</dbReference>
<dbReference type="PANTHER" id="PTHR22988">
    <property type="entry name" value="MYOTONIC DYSTROPHY S/T KINASE-RELATED"/>
    <property type="match status" value="1"/>
</dbReference>
<dbReference type="SUPFAM" id="SSF57716">
    <property type="entry name" value="Glucocorticoid receptor-like (DNA-binding domain)"/>
    <property type="match status" value="1"/>
</dbReference>
<evidence type="ECO:0000259" key="39">
    <source>
        <dbReference type="PROSITE" id="PS50003"/>
    </source>
</evidence>
<dbReference type="PROSITE" id="PS00108">
    <property type="entry name" value="PROTEIN_KINASE_ST"/>
    <property type="match status" value="1"/>
</dbReference>
<dbReference type="InterPro" id="IPR000483">
    <property type="entry name" value="Cys-rich_flank_reg_C"/>
</dbReference>
<dbReference type="InterPro" id="IPR050839">
    <property type="entry name" value="Rho-assoc_Ser/Thr_Kinase"/>
</dbReference>
<feature type="binding site" evidence="36">
    <location>
        <position position="79"/>
    </location>
    <ligand>
        <name>ATP</name>
        <dbReference type="ChEBI" id="CHEBI:30616"/>
    </ligand>
</feature>
<dbReference type="Pfam" id="PF13855">
    <property type="entry name" value="LRR_8"/>
    <property type="match status" value="3"/>
</dbReference>
<dbReference type="Gene3D" id="3.30.200.20">
    <property type="entry name" value="Phosphorylase Kinase, domain 1"/>
    <property type="match status" value="1"/>
</dbReference>
<evidence type="ECO:0000256" key="19">
    <source>
        <dbReference type="ARBA" id="ARBA00022777"/>
    </source>
</evidence>
<evidence type="ECO:0000256" key="34">
    <source>
        <dbReference type="PROSITE-ProRule" id="PRU00309"/>
    </source>
</evidence>
<dbReference type="Pfam" id="PF21788">
    <property type="entry name" value="TNP-like_GBD"/>
    <property type="match status" value="1"/>
</dbReference>
<dbReference type="GO" id="GO:0030866">
    <property type="term" value="P:cortical actin cytoskeleton organization"/>
    <property type="evidence" value="ECO:0007669"/>
    <property type="project" value="TreeGrafter"/>
</dbReference>
<dbReference type="PRINTS" id="PR00019">
    <property type="entry name" value="LEURICHRPT"/>
</dbReference>
<dbReference type="InterPro" id="IPR048366">
    <property type="entry name" value="TNP-like_GBD"/>
</dbReference>
<dbReference type="Gene3D" id="1.10.510.10">
    <property type="entry name" value="Transferase(Phosphotransferase) domain 1"/>
    <property type="match status" value="1"/>
</dbReference>
<dbReference type="PROSITE" id="PS51450">
    <property type="entry name" value="LRR"/>
    <property type="match status" value="3"/>
</dbReference>
<dbReference type="GO" id="GO:0031032">
    <property type="term" value="P:actomyosin structure organization"/>
    <property type="evidence" value="ECO:0007669"/>
    <property type="project" value="TreeGrafter"/>
</dbReference>
<evidence type="ECO:0000256" key="16">
    <source>
        <dbReference type="ARBA" id="ARBA00022737"/>
    </source>
</evidence>
<dbReference type="SMR" id="A0A444UPC7"/>
<feature type="non-terminal residue" evidence="44">
    <location>
        <position position="1"/>
    </location>
</feature>
<dbReference type="PROSITE" id="PS50011">
    <property type="entry name" value="PROTEIN_KINASE_DOM"/>
    <property type="match status" value="1"/>
</dbReference>
<evidence type="ECO:0000256" key="33">
    <source>
        <dbReference type="ARBA" id="ARBA00048679"/>
    </source>
</evidence>
<evidence type="ECO:0000259" key="41">
    <source>
        <dbReference type="PROSITE" id="PS50950"/>
    </source>
</evidence>
<dbReference type="GO" id="GO:0007266">
    <property type="term" value="P:Rho protein signal transduction"/>
    <property type="evidence" value="ECO:0007669"/>
    <property type="project" value="UniProtKB-UniRule"/>
</dbReference>
<feature type="region of interest" description="Disordered" evidence="38">
    <location>
        <begin position="1172"/>
        <end position="1213"/>
    </location>
</feature>
<comment type="subcellular location">
    <subcellularLocation>
        <location evidence="3">Cell membrane</location>
        <topology evidence="3">Peripheral membrane protein</topology>
    </subcellularLocation>
    <subcellularLocation>
        <location evidence="4">Cytoplasm</location>
        <location evidence="4">Cytoskeleton</location>
    </subcellularLocation>
    <subcellularLocation>
        <location evidence="2">Nucleus</location>
    </subcellularLocation>
</comment>
<dbReference type="Gene3D" id="3.80.10.10">
    <property type="entry name" value="Ribonuclease Inhibitor"/>
    <property type="match status" value="2"/>
</dbReference>
<keyword evidence="14" id="KW-0479">Metal-binding</keyword>
<dbReference type="Gene3D" id="2.30.29.30">
    <property type="entry name" value="Pleckstrin-homology domain (PH domain)/Phosphotyrosine-binding domain (PTB)"/>
    <property type="match status" value="1"/>
</dbReference>
<dbReference type="Proteomes" id="UP000289886">
    <property type="component" value="Unassembled WGS sequence"/>
</dbReference>
<evidence type="ECO:0000256" key="17">
    <source>
        <dbReference type="ARBA" id="ARBA00022741"/>
    </source>
</evidence>
<keyword evidence="25 34" id="KW-0238">DNA-binding</keyword>
<dbReference type="Pfam" id="PF00069">
    <property type="entry name" value="Pkinase"/>
    <property type="match status" value="1"/>
</dbReference>
<dbReference type="InterPro" id="IPR015008">
    <property type="entry name" value="ROCK_Rho-bd_dom"/>
</dbReference>
<dbReference type="GO" id="GO:1901888">
    <property type="term" value="P:regulation of cell junction assembly"/>
    <property type="evidence" value="ECO:0007669"/>
    <property type="project" value="TreeGrafter"/>
</dbReference>
<dbReference type="GO" id="GO:0048598">
    <property type="term" value="P:embryonic morphogenesis"/>
    <property type="evidence" value="ECO:0007669"/>
    <property type="project" value="TreeGrafter"/>
</dbReference>
<reference evidence="44 45" key="1">
    <citation type="submission" date="2019-01" db="EMBL/GenBank/DDBJ databases">
        <title>Draft Genome and Complete Hox-Cluster Characterization of the Sterlet Sturgeon (Acipenser ruthenus).</title>
        <authorList>
            <person name="Wei Q."/>
        </authorList>
    </citation>
    <scope>NUCLEOTIDE SEQUENCE [LARGE SCALE GENOMIC DNA]</scope>
    <source>
        <strain evidence="44">WHYD16114868_AA</strain>
        <tissue evidence="44">Blood</tissue>
    </source>
</reference>
<proteinExistence type="inferred from homology"/>
<keyword evidence="27" id="KW-0206">Cytoskeleton</keyword>
<evidence type="ECO:0000256" key="5">
    <source>
        <dbReference type="ARBA" id="ARBA00009903"/>
    </source>
</evidence>
<evidence type="ECO:0000256" key="21">
    <source>
        <dbReference type="ARBA" id="ARBA00022840"/>
    </source>
</evidence>
<evidence type="ECO:0000256" key="29">
    <source>
        <dbReference type="ARBA" id="ARBA00030038"/>
    </source>
</evidence>
<evidence type="ECO:0000256" key="13">
    <source>
        <dbReference type="ARBA" id="ARBA00022679"/>
    </source>
</evidence>
<dbReference type="InterPro" id="IPR032675">
    <property type="entry name" value="LRR_dom_sf"/>
</dbReference>
<evidence type="ECO:0000256" key="28">
    <source>
        <dbReference type="ARBA" id="ARBA00023242"/>
    </source>
</evidence>
<dbReference type="InterPro" id="IPR006612">
    <property type="entry name" value="THAP_Znf"/>
</dbReference>
<evidence type="ECO:0000256" key="1">
    <source>
        <dbReference type="ARBA" id="ARBA00001946"/>
    </source>
</evidence>
<evidence type="ECO:0000256" key="35">
    <source>
        <dbReference type="PROSITE-ProRule" id="PRU01206"/>
    </source>
</evidence>
<feature type="domain" description="PH" evidence="39">
    <location>
        <begin position="1034"/>
        <end position="1170"/>
    </location>
</feature>
<keyword evidence="23 35" id="KW-0175">Coiled coil</keyword>
<evidence type="ECO:0000256" key="12">
    <source>
        <dbReference type="ARBA" id="ARBA00022614"/>
    </source>
</evidence>
<sequence>FFLLQDCMNAFVLDLDFPALRKNKNIETFILRYEKFMGKIRELQMKVEDYDVVKVIGRGAFGEVQLVRHKASQKVYAMKLLSKFEMLKRSDSAFFWEERDIMAFANSPWVVQLCCAFQDDRYLYMLMEYMPGGDLVNLTSTYDVPEKWAKFYTAEVVLALDAIHSMGFIHRDVKPDNMLLDKYGHLKLADFGTCMKMDKTGMVRCDTAVGTPDYISPEVLKSQGGDGYYGRECDWWSVGVFIFEMLVGDTPFYADSLVGTYSKIMDHKNSLNFPDDIEISKHAKSLICAFLTDRDVRLGRNGVEEIKCHPFFKNDQWTFDTIRETAAPVVAELSSDIDTSNFDEIEDDKGDVETFPVPKAFVGNQLPFVGFTYFRDNQLLSDLKPSSVENECTTSDKGESAQLQKKLHQIEEKLNNEMQAKDELEQKCRAVGNRLEKTSKELDEELDEANSLLRTESDTAARLRKNQTEMTKQLQQLESNNREVQDKCCMLENAKLKLEKDFFSLQSALESEKRDRSQGSEIISDLQGRISGLEVELRNVKGSVSKAEMDKRQLHEKLTDIQKEKNNIEIDMTYQLKVLQQSLEQEEAEHKATKARLADKNKIYESIEGAKSEATKEMEKKLQEERTSKMKVENLLLEVEKQCSMLDCDLKQSHQKLEEVYRQKEKLTEEVKNLTLKTEQETQKRSLTQNDLKMQSQQVNLLKVSEKQLKQEINHLLEIKSTLEKQNSELRKERQDADGQMKELQDQFEAEQYFSTLYKTQVRELKEDCEEKNKLCKEMQQKLQELQDERDSLAAQLEITLTKADSEQLARSIAEEQYSDLEKEKIMKELEIKEMMARHRQELAEKDSTIGSLEEANRTLTSDVANLANEKEELNNKLKETHEQLQKVIEEEQAMAMTKLQFEKQLQSERTLKTQLITDESQVRIELQMALDSKDSDIEQLRCHLASLNIHSLETSIGSGPDFDTDDAYPVRITHSHTSEAMSFTYQHSSTSVSIDTKPSRACMLLDSDSDLEEEPEPQPEPFPHNPSEPENTESRLEGWLSLPFRNNTKKFAWEKKYVVVSSKKILFYNSEQDKELSNPYMVLDITKLFHVRPVTQTDVYRADVKEIPRIFQCRRCHIKCHKDHMDKKEEVIAPCRVNYDISTAKNLLLLANSQEEQQKWVSRLVKKIPKKPPVPDPFARSSPRASMKVQPNQSIRRPSRQLPPNKPSFPKDPLRRKLWRAAVRRRTPDKKLWEPGKNSFLCSRHFKPETFDRTGQTVRLRDHAVPTEFNFTVKREDHDYSLPSVEILAQKHRAAEQAVGEKEWQIKNMKEVEKGLKLCCVNAIDTLLEKKLISIHLREKLLSYGDIPLHLFEKPVKEFSLNQKSFVTTLLLYNPNAYEFLQKKMKLPLPDPEIIRTWLKSSDDSPGFNSCVINALAHNKKEKPDEYTHACLIIDTMALQQHISYNSCKKTMTGFVDLGNGSELQGEPANQVLVLMLVGIKGQWKAPIAYFFANQLTTEVKKALVWHALEELVQLGFEVVAITMDSHPTNVGMCKLLGCKFTVNQQLKTYFKLPDSDHKCYVIFDVSRELKLKRSDLEAYGTIKSQEGYVNWDYIKNLHNLQGNADLRTENTQSQEHIRASAEKIKVSLVAQPFSSSVAELLNMLHGLHVPQFEDCLATVSFIERMVMLSDVLNSRSTRYTGYLGPITTANLNYFLSFLLETREYLLSLKAVKTQNCIPRKMCVLGLVFSITSFSELVPKLLDLQECVLTYRFSLDHMEQFFNILGGSGTMDPWKIYLVIIAWCCSTVLSCPDHCTCDSSANSSAVVCSSVSLGGFPSGFPNNTVSLSIEFTNLSTISLEDLKGVPTLEALHLSGNKIRALPSGFLKDLPLLHTLDLTDNLLQDMPSEVFCGSSLQNLVLKGNRLMAVNPSWFQCLSNLTWLDLSDNRLNSVPLAALQHLPHLKILDLSNNKLEKLPEGALNDLPELERLYLSGNELSVLAPKTFDQATNLTHLFLQENLLKKLPYGLFLKLQHLEVLDLNTNGLSTIPLGLFDKLEGLGGLSIQGLDLASNPWECDCKILYLWQWLNSNKEKVFFLKDIQCATPEGLKGKMIASLTEKEVAGPC</sequence>
<dbReference type="FunFam" id="1.20.5.730:FF:000001">
    <property type="entry name" value="rho-associated protein kinase 2"/>
    <property type="match status" value="1"/>
</dbReference>
<dbReference type="GO" id="GO:0005737">
    <property type="term" value="C:cytoplasm"/>
    <property type="evidence" value="ECO:0007669"/>
    <property type="project" value="TreeGrafter"/>
</dbReference>
<dbReference type="GO" id="GO:0072518">
    <property type="term" value="F:Rho-dependent protein serine/threonine kinase activity"/>
    <property type="evidence" value="ECO:0007669"/>
    <property type="project" value="TreeGrafter"/>
</dbReference>
<feature type="region of interest" description="Disordered" evidence="38">
    <location>
        <begin position="1010"/>
        <end position="1035"/>
    </location>
</feature>
<feature type="domain" description="AGC-kinase C-terminal" evidence="42">
    <location>
        <begin position="313"/>
        <end position="383"/>
    </location>
</feature>
<dbReference type="InterPro" id="IPR017441">
    <property type="entry name" value="Protein_kinase_ATP_BS"/>
</dbReference>
<keyword evidence="22" id="KW-0460">Magnesium</keyword>
<evidence type="ECO:0000256" key="23">
    <source>
        <dbReference type="ARBA" id="ARBA00023054"/>
    </source>
</evidence>
<dbReference type="PROSITE" id="PS50950">
    <property type="entry name" value="ZF_THAP"/>
    <property type="match status" value="1"/>
</dbReference>
<evidence type="ECO:0000256" key="27">
    <source>
        <dbReference type="ARBA" id="ARBA00023212"/>
    </source>
</evidence>
<dbReference type="SUPFAM" id="SSF56112">
    <property type="entry name" value="Protein kinase-like (PK-like)"/>
    <property type="match status" value="1"/>
</dbReference>
<dbReference type="PROSITE" id="PS50003">
    <property type="entry name" value="PH_DOMAIN"/>
    <property type="match status" value="1"/>
</dbReference>
<dbReference type="FunFam" id="3.30.200.20:FF:000072">
    <property type="entry name" value="Rho-associated protein kinase 2"/>
    <property type="match status" value="1"/>
</dbReference>
<dbReference type="GO" id="GO:0005886">
    <property type="term" value="C:plasma membrane"/>
    <property type="evidence" value="ECO:0007669"/>
    <property type="project" value="UniProtKB-SubCell"/>
</dbReference>
<evidence type="ECO:0000259" key="43">
    <source>
        <dbReference type="PROSITE" id="PS51859"/>
    </source>
</evidence>
<evidence type="ECO:0000259" key="42">
    <source>
        <dbReference type="PROSITE" id="PS51285"/>
    </source>
</evidence>
<evidence type="ECO:0000256" key="36">
    <source>
        <dbReference type="PROSITE-ProRule" id="PRU10141"/>
    </source>
</evidence>
<evidence type="ECO:0000256" key="7">
    <source>
        <dbReference type="ARBA" id="ARBA00014021"/>
    </source>
</evidence>
<dbReference type="GO" id="GO:0000281">
    <property type="term" value="P:mitotic cytokinesis"/>
    <property type="evidence" value="ECO:0007669"/>
    <property type="project" value="TreeGrafter"/>
</dbReference>
<dbReference type="InterPro" id="IPR021896">
    <property type="entry name" value="THAP9-like_HTH"/>
</dbReference>
<evidence type="ECO:0000256" key="14">
    <source>
        <dbReference type="ARBA" id="ARBA00022723"/>
    </source>
</evidence>
<evidence type="ECO:0000256" key="8">
    <source>
        <dbReference type="ARBA" id="ARBA00022475"/>
    </source>
</evidence>
<keyword evidence="21 36" id="KW-0067">ATP-binding</keyword>
<dbReference type="InterPro" id="IPR003591">
    <property type="entry name" value="Leu-rich_rpt_typical-subtyp"/>
</dbReference>
<evidence type="ECO:0000256" key="6">
    <source>
        <dbReference type="ARBA" id="ARBA00012513"/>
    </source>
</evidence>
<dbReference type="Pfam" id="PF05485">
    <property type="entry name" value="THAP"/>
    <property type="match status" value="1"/>
</dbReference>
<evidence type="ECO:0000256" key="18">
    <source>
        <dbReference type="ARBA" id="ARBA00022771"/>
    </source>
</evidence>
<keyword evidence="45" id="KW-1185">Reference proteome</keyword>
<dbReference type="InterPro" id="IPR011009">
    <property type="entry name" value="Kinase-like_dom_sf"/>
</dbReference>
<feature type="domain" description="THAP-type" evidence="41">
    <location>
        <begin position="1188"/>
        <end position="1270"/>
    </location>
</feature>
<dbReference type="PROSITE" id="PS00107">
    <property type="entry name" value="PROTEIN_KINASE_ATP"/>
    <property type="match status" value="1"/>
</dbReference>
<keyword evidence="13" id="KW-0808">Transferase</keyword>
<dbReference type="GO" id="GO:0003677">
    <property type="term" value="F:DNA binding"/>
    <property type="evidence" value="ECO:0007669"/>
    <property type="project" value="UniProtKB-UniRule"/>
</dbReference>
<evidence type="ECO:0000256" key="25">
    <source>
        <dbReference type="ARBA" id="ARBA00023125"/>
    </source>
</evidence>
<dbReference type="Gene3D" id="1.20.5.730">
    <property type="entry name" value="Single helix bin"/>
    <property type="match status" value="1"/>
</dbReference>
<evidence type="ECO:0000256" key="38">
    <source>
        <dbReference type="SAM" id="MobiDB-lite"/>
    </source>
</evidence>
<comment type="cofactor">
    <cofactor evidence="1">
        <name>Mg(2+)</name>
        <dbReference type="ChEBI" id="CHEBI:18420"/>
    </cofactor>
</comment>
<dbReference type="GO" id="GO:0005524">
    <property type="term" value="F:ATP binding"/>
    <property type="evidence" value="ECO:0007669"/>
    <property type="project" value="UniProtKB-UniRule"/>
</dbReference>
<dbReference type="FunFam" id="3.30.200.20:FF:001759">
    <property type="entry name" value="Rho-associated, coiled-coil-containing protein kinase 2b"/>
    <property type="match status" value="1"/>
</dbReference>
<evidence type="ECO:0000256" key="24">
    <source>
        <dbReference type="ARBA" id="ARBA00023108"/>
    </source>
</evidence>
<keyword evidence="16" id="KW-0677">Repeat</keyword>
<dbReference type="SMART" id="SM00980">
    <property type="entry name" value="THAP"/>
    <property type="match status" value="1"/>
</dbReference>
<dbReference type="InterPro" id="IPR000719">
    <property type="entry name" value="Prot_kinase_dom"/>
</dbReference>
<evidence type="ECO:0000256" key="3">
    <source>
        <dbReference type="ARBA" id="ARBA00004202"/>
    </source>
</evidence>
<evidence type="ECO:0000256" key="26">
    <source>
        <dbReference type="ARBA" id="ARBA00023136"/>
    </source>
</evidence>
<comment type="caution">
    <text evidence="44">The sequence shown here is derived from an EMBL/GenBank/DDBJ whole genome shotgun (WGS) entry which is preliminary data.</text>
</comment>
<dbReference type="Gene3D" id="1.20.5.340">
    <property type="match status" value="1"/>
</dbReference>
<dbReference type="GO" id="GO:0005634">
    <property type="term" value="C:nucleus"/>
    <property type="evidence" value="ECO:0007669"/>
    <property type="project" value="UniProtKB-SubCell"/>
</dbReference>
<dbReference type="Pfam" id="PF08912">
    <property type="entry name" value="Rho_Binding"/>
    <property type="match status" value="1"/>
</dbReference>
<keyword evidence="10" id="KW-0723">Serine/threonine-protein kinase</keyword>
<accession>A0A444UPC7</accession>
<keyword evidence="9" id="KW-0963">Cytoplasm</keyword>
<dbReference type="Pfam" id="PF12017">
    <property type="entry name" value="Tnp_P_element"/>
    <property type="match status" value="1"/>
</dbReference>
<dbReference type="InterPro" id="IPR008271">
    <property type="entry name" value="Ser/Thr_kinase_AS"/>
</dbReference>
<keyword evidence="18 34" id="KW-0863">Zinc-finger</keyword>
<dbReference type="PROSITE" id="PS51285">
    <property type="entry name" value="AGC_KINASE_CTER"/>
    <property type="match status" value="1"/>
</dbReference>
<evidence type="ECO:0000259" key="40">
    <source>
        <dbReference type="PROSITE" id="PS50011"/>
    </source>
</evidence>
<evidence type="ECO:0000256" key="20">
    <source>
        <dbReference type="ARBA" id="ARBA00022833"/>
    </source>
</evidence>
<feature type="coiled-coil region" evidence="37">
    <location>
        <begin position="544"/>
        <end position="895"/>
    </location>
</feature>
<feature type="coiled-coil region" evidence="37">
    <location>
        <begin position="400"/>
        <end position="487"/>
    </location>
</feature>
<keyword evidence="28" id="KW-0539">Nucleus</keyword>
<dbReference type="GO" id="GO:0048511">
    <property type="term" value="P:rhythmic process"/>
    <property type="evidence" value="ECO:0007669"/>
    <property type="project" value="UniProtKB-KW"/>
</dbReference>
<keyword evidence="12" id="KW-0433">Leucine-rich repeat</keyword>
<dbReference type="SMART" id="SM00220">
    <property type="entry name" value="S_TKc"/>
    <property type="match status" value="1"/>
</dbReference>
<dbReference type="SMART" id="SM00233">
    <property type="entry name" value="PH"/>
    <property type="match status" value="1"/>
</dbReference>
<keyword evidence="15" id="KW-0732">Signal</keyword>
<keyword evidence="11" id="KW-0597">Phosphoprotein</keyword>
<dbReference type="InterPro" id="IPR000961">
    <property type="entry name" value="AGC-kinase_C"/>
</dbReference>
<evidence type="ECO:0000256" key="2">
    <source>
        <dbReference type="ARBA" id="ARBA00004123"/>
    </source>
</evidence>
<dbReference type="FunFam" id="3.80.10.10:FF:001164">
    <property type="entry name" value="GH01279p"/>
    <property type="match status" value="1"/>
</dbReference>
<dbReference type="FunFam" id="1.20.5.340:FF:000016">
    <property type="entry name" value="Rho-associated protein kinase 2"/>
    <property type="match status" value="1"/>
</dbReference>